<dbReference type="AlphaFoldDB" id="A0A6B0VGM3"/>
<feature type="binding site" evidence="3">
    <location>
        <position position="171"/>
    </location>
    <ligand>
        <name>a divalent metal cation</name>
        <dbReference type="ChEBI" id="CHEBI:60240"/>
        <label>1</label>
    </ligand>
</feature>
<dbReference type="Gene3D" id="3.20.20.140">
    <property type="entry name" value="Metal-dependent hydrolases"/>
    <property type="match status" value="1"/>
</dbReference>
<dbReference type="Proteomes" id="UP000434101">
    <property type="component" value="Unassembled WGS sequence"/>
</dbReference>
<keyword evidence="5" id="KW-1185">Reference proteome</keyword>
<comment type="caution">
    <text evidence="4">The sequence shown here is derived from an EMBL/GenBank/DDBJ whole genome shotgun (WGS) entry which is preliminary data.</text>
</comment>
<proteinExistence type="predicted"/>
<keyword evidence="1 3" id="KW-0479">Metal-binding</keyword>
<feature type="binding site" evidence="3">
    <location>
        <position position="171"/>
    </location>
    <ligand>
        <name>a divalent metal cation</name>
        <dbReference type="ChEBI" id="CHEBI:60240"/>
        <label>2</label>
    </ligand>
</feature>
<gene>
    <name evidence="4" type="ORF">GS429_00300</name>
</gene>
<evidence type="ECO:0000256" key="1">
    <source>
        <dbReference type="ARBA" id="ARBA00022723"/>
    </source>
</evidence>
<dbReference type="PROSITE" id="PS51347">
    <property type="entry name" value="PHOSPHOTRIESTERASE_2"/>
    <property type="match status" value="1"/>
</dbReference>
<dbReference type="InterPro" id="IPR017947">
    <property type="entry name" value="AryldialkylPase_Zn-BS"/>
</dbReference>
<dbReference type="PROSITE" id="PS01322">
    <property type="entry name" value="PHOSPHOTRIESTERASE_1"/>
    <property type="match status" value="1"/>
</dbReference>
<protein>
    <submittedName>
        <fullName evidence="4">Phosphotriesterase-related protein</fullName>
    </submittedName>
</protein>
<feature type="binding site" evidence="3">
    <location>
        <position position="311"/>
    </location>
    <ligand>
        <name>a divalent metal cation</name>
        <dbReference type="ChEBI" id="CHEBI:60240"/>
        <label>1</label>
    </ligand>
</feature>
<dbReference type="GO" id="GO:0016788">
    <property type="term" value="F:hydrolase activity, acting on ester bonds"/>
    <property type="evidence" value="ECO:0007669"/>
    <property type="project" value="InterPro"/>
</dbReference>
<evidence type="ECO:0000313" key="5">
    <source>
        <dbReference type="Proteomes" id="UP000434101"/>
    </source>
</evidence>
<dbReference type="PANTHER" id="PTHR10819">
    <property type="entry name" value="PHOSPHOTRIESTERASE-RELATED"/>
    <property type="match status" value="1"/>
</dbReference>
<feature type="binding site" evidence="3">
    <location>
        <position position="244"/>
    </location>
    <ligand>
        <name>a divalent metal cation</name>
        <dbReference type="ChEBI" id="CHEBI:60240"/>
        <label>2</label>
    </ligand>
</feature>
<name>A0A6B0VGM3_9EURY</name>
<dbReference type="InterPro" id="IPR001559">
    <property type="entry name" value="Phosphotriesterase"/>
</dbReference>
<comment type="cofactor">
    <cofactor evidence="3">
        <name>a divalent metal cation</name>
        <dbReference type="ChEBI" id="CHEBI:60240"/>
    </cofactor>
    <text evidence="3">Binds 2 divalent metal cations per subunit.</text>
</comment>
<dbReference type="Pfam" id="PF02126">
    <property type="entry name" value="PTE"/>
    <property type="match status" value="1"/>
</dbReference>
<dbReference type="PANTHER" id="PTHR10819:SF3">
    <property type="entry name" value="PHOSPHOTRIESTERASE-RELATED PROTEIN"/>
    <property type="match status" value="1"/>
</dbReference>
<organism evidence="4 5">
    <name type="scientific">Natronorubrum halalkaliphilum</name>
    <dbReference type="NCBI Taxonomy" id="2691917"/>
    <lineage>
        <taxon>Archaea</taxon>
        <taxon>Methanobacteriati</taxon>
        <taxon>Methanobacteriota</taxon>
        <taxon>Stenosarchaea group</taxon>
        <taxon>Halobacteria</taxon>
        <taxon>Halobacteriales</taxon>
        <taxon>Natrialbaceae</taxon>
        <taxon>Natronorubrum</taxon>
    </lineage>
</organism>
<sequence length="363" mass="39788">MSSADTGSIVTVTGRIDPDELGTTLPHEHVFFDGADALFVEPESAAERAIARQGVSIEHLSWLRRHPASTRDNLRATATEQLVDELQQFSRAGGDAVVDVTPKRLGENPAGVRTIAEATGLTIVHGTGYYVEGAHPNALTDRTVDAIADEFVRDVRDGINDTDVRAGIIGEIGVSGRIHDDEEKVLRAAARAATHTGAPLTIHPPGKTPYSQRDRTYPTSRWGLEILDIVEAEGIAPERVVIGHVDRSLYADLEYQKRVAGRGAFLEYDLFGRHAYLEAIEDGYPSDTWRVESIRELIDAGYLEQLLLSQDVATKTSRVSYGGDGYAHILETIVPMMRHRGISEEEISTVLEANPKRLLTFAE</sequence>
<dbReference type="RefSeq" id="WP_160061573.1">
    <property type="nucleotide sequence ID" value="NZ_WUYX01000003.1"/>
</dbReference>
<feature type="binding site" evidence="3">
    <location>
        <position position="203"/>
    </location>
    <ligand>
        <name>a divalent metal cation</name>
        <dbReference type="ChEBI" id="CHEBI:60240"/>
        <label>2</label>
    </ligand>
</feature>
<feature type="binding site" evidence="3">
    <location>
        <position position="29"/>
    </location>
    <ligand>
        <name>a divalent metal cation</name>
        <dbReference type="ChEBI" id="CHEBI:60240"/>
        <label>1</label>
    </ligand>
</feature>
<dbReference type="GO" id="GO:0008270">
    <property type="term" value="F:zinc ion binding"/>
    <property type="evidence" value="ECO:0007669"/>
    <property type="project" value="InterPro"/>
</dbReference>
<reference evidence="4 5" key="1">
    <citation type="submission" date="2020-01" db="EMBL/GenBank/DDBJ databases">
        <title>Natronorubrum sp. JWXQ-INN 674 isolated from Inner Mongolia Autonomous Region of China.</title>
        <authorList>
            <person name="Xue Q."/>
        </authorList>
    </citation>
    <scope>NUCLEOTIDE SEQUENCE [LARGE SCALE GENOMIC DNA]</scope>
    <source>
        <strain evidence="4 5">JWXQ-INN-674</strain>
    </source>
</reference>
<dbReference type="InterPro" id="IPR032466">
    <property type="entry name" value="Metal_Hydrolase"/>
</dbReference>
<accession>A0A6B0VGM3</accession>
<dbReference type="EMBL" id="WUYX01000003">
    <property type="protein sequence ID" value="MXV60533.1"/>
    <property type="molecule type" value="Genomic_DNA"/>
</dbReference>
<dbReference type="PIRSF" id="PIRSF016839">
    <property type="entry name" value="PhP"/>
    <property type="match status" value="1"/>
</dbReference>
<evidence type="ECO:0000256" key="2">
    <source>
        <dbReference type="ARBA" id="ARBA00022801"/>
    </source>
</evidence>
<feature type="binding site" evidence="3">
    <location>
        <position position="27"/>
    </location>
    <ligand>
        <name>a divalent metal cation</name>
        <dbReference type="ChEBI" id="CHEBI:60240"/>
        <label>1</label>
    </ligand>
</feature>
<dbReference type="SUPFAM" id="SSF51556">
    <property type="entry name" value="Metallo-dependent hydrolases"/>
    <property type="match status" value="1"/>
</dbReference>
<keyword evidence="2" id="KW-0378">Hydrolase</keyword>
<dbReference type="OrthoDB" id="35461at2157"/>
<evidence type="ECO:0000256" key="3">
    <source>
        <dbReference type="PIRSR" id="PIRSR601559-52"/>
    </source>
</evidence>
<evidence type="ECO:0000313" key="4">
    <source>
        <dbReference type="EMBL" id="MXV60533.1"/>
    </source>
</evidence>